<dbReference type="AlphaFoldDB" id="A0A7E4UXI4"/>
<dbReference type="WBParaSite" id="Pan_g14020.t1">
    <property type="protein sequence ID" value="Pan_g14020.t1"/>
    <property type="gene ID" value="Pan_g14020"/>
</dbReference>
<feature type="transmembrane region" description="Helical" evidence="1">
    <location>
        <begin position="21"/>
        <end position="47"/>
    </location>
</feature>
<evidence type="ECO:0000256" key="1">
    <source>
        <dbReference type="SAM" id="Phobius"/>
    </source>
</evidence>
<organism evidence="2 3">
    <name type="scientific">Panagrellus redivivus</name>
    <name type="common">Microworm</name>
    <dbReference type="NCBI Taxonomy" id="6233"/>
    <lineage>
        <taxon>Eukaryota</taxon>
        <taxon>Metazoa</taxon>
        <taxon>Ecdysozoa</taxon>
        <taxon>Nematoda</taxon>
        <taxon>Chromadorea</taxon>
        <taxon>Rhabditida</taxon>
        <taxon>Tylenchina</taxon>
        <taxon>Panagrolaimomorpha</taxon>
        <taxon>Panagrolaimoidea</taxon>
        <taxon>Panagrolaimidae</taxon>
        <taxon>Panagrellus</taxon>
    </lineage>
</organism>
<reference evidence="3" key="2">
    <citation type="submission" date="2020-10" db="UniProtKB">
        <authorList>
            <consortium name="WormBaseParasite"/>
        </authorList>
    </citation>
    <scope>IDENTIFICATION</scope>
</reference>
<evidence type="ECO:0000313" key="2">
    <source>
        <dbReference type="Proteomes" id="UP000492821"/>
    </source>
</evidence>
<sequence length="185" mass="20451">MQRLIEVAEDESDSFLVCCGAMHAVPAVLSFFIVDFSCVIATFAIYVKYIFASPSWTNLIPSTALLASLSIYPIGPLGFALQRLLFLRIYKWRLRAIGLWSFFWMFIVLFLQDEVIGIAVAVIWLLAAVLYLIGGSFVATSIDFMLDYKGYDGADPAVMDPLPEKYAETPATPGTVTNTAETPNV</sequence>
<feature type="transmembrane region" description="Helical" evidence="1">
    <location>
        <begin position="59"/>
        <end position="80"/>
    </location>
</feature>
<proteinExistence type="predicted"/>
<keyword evidence="1" id="KW-0472">Membrane</keyword>
<feature type="transmembrane region" description="Helical" evidence="1">
    <location>
        <begin position="92"/>
        <end position="110"/>
    </location>
</feature>
<feature type="transmembrane region" description="Helical" evidence="1">
    <location>
        <begin position="116"/>
        <end position="139"/>
    </location>
</feature>
<dbReference type="Proteomes" id="UP000492821">
    <property type="component" value="Unassembled WGS sequence"/>
</dbReference>
<name>A0A7E4UXI4_PANRE</name>
<accession>A0A7E4UXI4</accession>
<evidence type="ECO:0000313" key="3">
    <source>
        <dbReference type="WBParaSite" id="Pan_g14020.t1"/>
    </source>
</evidence>
<keyword evidence="1" id="KW-0812">Transmembrane</keyword>
<keyword evidence="2" id="KW-1185">Reference proteome</keyword>
<protein>
    <submittedName>
        <fullName evidence="3">Transmembrane protein</fullName>
    </submittedName>
</protein>
<keyword evidence="1" id="KW-1133">Transmembrane helix</keyword>
<reference evidence="2" key="1">
    <citation type="journal article" date="2013" name="Genetics">
        <title>The draft genome and transcriptome of Panagrellus redivivus are shaped by the harsh demands of a free-living lifestyle.</title>
        <authorList>
            <person name="Srinivasan J."/>
            <person name="Dillman A.R."/>
            <person name="Macchietto M.G."/>
            <person name="Heikkinen L."/>
            <person name="Lakso M."/>
            <person name="Fracchia K.M."/>
            <person name="Antoshechkin I."/>
            <person name="Mortazavi A."/>
            <person name="Wong G."/>
            <person name="Sternberg P.W."/>
        </authorList>
    </citation>
    <scope>NUCLEOTIDE SEQUENCE [LARGE SCALE GENOMIC DNA]</scope>
    <source>
        <strain evidence="2">MT8872</strain>
    </source>
</reference>